<reference evidence="4" key="1">
    <citation type="submission" date="2022-11" db="UniProtKB">
        <authorList>
            <consortium name="WormBaseParasite"/>
        </authorList>
    </citation>
    <scope>IDENTIFICATION</scope>
</reference>
<keyword evidence="2" id="KW-0378">Hydrolase</keyword>
<dbReference type="InterPro" id="IPR018202">
    <property type="entry name" value="Ser_caboxypep_ser_AS"/>
</dbReference>
<accession>A0A914LYU8</accession>
<dbReference type="PRINTS" id="PR00724">
    <property type="entry name" value="CRBOXYPTASEC"/>
</dbReference>
<dbReference type="GO" id="GO:0004185">
    <property type="term" value="F:serine-type carboxypeptidase activity"/>
    <property type="evidence" value="ECO:0007669"/>
    <property type="project" value="UniProtKB-UniRule"/>
</dbReference>
<protein>
    <recommendedName>
        <fullName evidence="2">Carboxypeptidase</fullName>
        <ecNumber evidence="2">3.4.16.-</ecNumber>
    </recommendedName>
</protein>
<evidence type="ECO:0000313" key="3">
    <source>
        <dbReference type="Proteomes" id="UP000887563"/>
    </source>
</evidence>
<dbReference type="Proteomes" id="UP000887563">
    <property type="component" value="Unplaced"/>
</dbReference>
<dbReference type="GO" id="GO:0006508">
    <property type="term" value="P:proteolysis"/>
    <property type="evidence" value="ECO:0007669"/>
    <property type="project" value="UniProtKB-KW"/>
</dbReference>
<sequence>MNLFKIKIFSILIFFCFNLILGQIINKNGKGDEITGRLPGQNFDINFKHYSGYLQVSNTKFFHYVLTKSQNKPDNDPLVLWLNGGPGCSSLLGLFTELGPYLLSEDGSKLIKNPYAWNKNANVLFLESPAGVGYSYSTDGNLTTNDDETANYNYEALKQFFNKFPEYKGHPTIISGESYAGVYLPMLANLIIKGQTNFRINFKGVLIGNGYFSQRLNINTMLTYAYAHGLLDEGLWHSFSKKCCKGCIDTCDIFGYVGTNTTCFNFAVQVYHAFTICISNPYDIYRNCGN</sequence>
<evidence type="ECO:0000313" key="4">
    <source>
        <dbReference type="WBParaSite" id="Minc3s01057g20287"/>
    </source>
</evidence>
<name>A0A914LYU8_MELIC</name>
<dbReference type="Gene3D" id="3.40.50.1820">
    <property type="entry name" value="alpha/beta hydrolase"/>
    <property type="match status" value="1"/>
</dbReference>
<dbReference type="AlphaFoldDB" id="A0A914LYU8"/>
<evidence type="ECO:0000256" key="1">
    <source>
        <dbReference type="ARBA" id="ARBA00009431"/>
    </source>
</evidence>
<keyword evidence="2" id="KW-0121">Carboxypeptidase</keyword>
<dbReference type="InterPro" id="IPR029058">
    <property type="entry name" value="AB_hydrolase_fold"/>
</dbReference>
<proteinExistence type="inferred from homology"/>
<dbReference type="Pfam" id="PF00450">
    <property type="entry name" value="Peptidase_S10"/>
    <property type="match status" value="1"/>
</dbReference>
<dbReference type="PANTHER" id="PTHR11802:SF418">
    <property type="entry name" value="SERINE CARBOXYPEPTIDASE CTSA-1.1"/>
    <property type="match status" value="1"/>
</dbReference>
<keyword evidence="2" id="KW-0732">Signal</keyword>
<keyword evidence="2" id="KW-0645">Protease</keyword>
<comment type="similarity">
    <text evidence="1 2">Belongs to the peptidase S10 family.</text>
</comment>
<dbReference type="SUPFAM" id="SSF53474">
    <property type="entry name" value="alpha/beta-Hydrolases"/>
    <property type="match status" value="1"/>
</dbReference>
<dbReference type="PANTHER" id="PTHR11802">
    <property type="entry name" value="SERINE PROTEASE FAMILY S10 SERINE CARBOXYPEPTIDASE"/>
    <property type="match status" value="1"/>
</dbReference>
<dbReference type="PROSITE" id="PS00131">
    <property type="entry name" value="CARBOXYPEPT_SER_SER"/>
    <property type="match status" value="1"/>
</dbReference>
<keyword evidence="3" id="KW-1185">Reference proteome</keyword>
<feature type="chain" id="PRO_5038154833" description="Carboxypeptidase" evidence="2">
    <location>
        <begin position="23"/>
        <end position="290"/>
    </location>
</feature>
<dbReference type="EC" id="3.4.16.-" evidence="2"/>
<dbReference type="InterPro" id="IPR001563">
    <property type="entry name" value="Peptidase_S10"/>
</dbReference>
<organism evidence="3 4">
    <name type="scientific">Meloidogyne incognita</name>
    <name type="common">Southern root-knot nematode worm</name>
    <name type="synonym">Oxyuris incognita</name>
    <dbReference type="NCBI Taxonomy" id="6306"/>
    <lineage>
        <taxon>Eukaryota</taxon>
        <taxon>Metazoa</taxon>
        <taxon>Ecdysozoa</taxon>
        <taxon>Nematoda</taxon>
        <taxon>Chromadorea</taxon>
        <taxon>Rhabditida</taxon>
        <taxon>Tylenchina</taxon>
        <taxon>Tylenchomorpha</taxon>
        <taxon>Tylenchoidea</taxon>
        <taxon>Meloidogynidae</taxon>
        <taxon>Meloidogyninae</taxon>
        <taxon>Meloidogyne</taxon>
        <taxon>Meloidogyne incognita group</taxon>
    </lineage>
</organism>
<dbReference type="WBParaSite" id="Minc3s01057g20287">
    <property type="protein sequence ID" value="Minc3s01057g20287"/>
    <property type="gene ID" value="Minc3s01057g20287"/>
</dbReference>
<evidence type="ECO:0000256" key="2">
    <source>
        <dbReference type="RuleBase" id="RU361156"/>
    </source>
</evidence>
<feature type="signal peptide" evidence="2">
    <location>
        <begin position="1"/>
        <end position="22"/>
    </location>
</feature>